<evidence type="ECO:0000313" key="4">
    <source>
        <dbReference type="EMBL" id="MFC5729391.1"/>
    </source>
</evidence>
<sequence>MTDLLWPGAQRAGGTFSDTAFLAAMVRVEEAWLTVLGSPLPLEELVGEDDLAALALGAEDSGNPVVGLAALLRERSGEHRLHRGLTSQDVVDSALMVLLRDTVDRVQRQVLQQVAALEALAQEHRRTLMAGRTLTQHAVPTTFGLKAAGWLTAVLDAWDDLAALSFPVQLGGAAGTMAAAVEAGIDPVAARLRLATTLGLAPTGPWHTTRRPVTRVGDALVACTDGWGRIANDVLTLSRPEIGELSEAVGGGSSTMPHKQNPVLAVLLRRASLTTPQLAATLHTAAADQADERAAGAWHAEWSTLQTLARRVLVAATQATDLIGSLRVDPKRMRATAEAAADDLRAEQRSLAAPGHHEPLGDYLGAADVFIDEVRDRARLVLAASGRTP</sequence>
<dbReference type="InterPro" id="IPR000362">
    <property type="entry name" value="Fumarate_lyase_fam"/>
</dbReference>
<feature type="domain" description="Fumarate lyase N-terminal" evidence="3">
    <location>
        <begin position="74"/>
        <end position="270"/>
    </location>
</feature>
<organism evidence="4 5">
    <name type="scientific">Nocardioides vastitatis</name>
    <dbReference type="NCBI Taxonomy" id="2568655"/>
    <lineage>
        <taxon>Bacteria</taxon>
        <taxon>Bacillati</taxon>
        <taxon>Actinomycetota</taxon>
        <taxon>Actinomycetes</taxon>
        <taxon>Propionibacteriales</taxon>
        <taxon>Nocardioidaceae</taxon>
        <taxon>Nocardioides</taxon>
    </lineage>
</organism>
<dbReference type="InterPro" id="IPR020557">
    <property type="entry name" value="Fumarate_lyase_CS"/>
</dbReference>
<dbReference type="SUPFAM" id="SSF48557">
    <property type="entry name" value="L-aspartase-like"/>
    <property type="match status" value="1"/>
</dbReference>
<evidence type="ECO:0000256" key="1">
    <source>
        <dbReference type="ARBA" id="ARBA00023239"/>
    </source>
</evidence>
<accession>A0ABW0ZIM1</accession>
<gene>
    <name evidence="4" type="ORF">ACFPQB_10720</name>
</gene>
<dbReference type="PROSITE" id="PS00163">
    <property type="entry name" value="FUMARATE_LYASES"/>
    <property type="match status" value="1"/>
</dbReference>
<reference evidence="5" key="1">
    <citation type="journal article" date="2019" name="Int. J. Syst. Evol. Microbiol.">
        <title>The Global Catalogue of Microorganisms (GCM) 10K type strain sequencing project: providing services to taxonomists for standard genome sequencing and annotation.</title>
        <authorList>
            <consortium name="The Broad Institute Genomics Platform"/>
            <consortium name="The Broad Institute Genome Sequencing Center for Infectious Disease"/>
            <person name="Wu L."/>
            <person name="Ma J."/>
        </authorList>
    </citation>
    <scope>NUCLEOTIDE SEQUENCE [LARGE SCALE GENOMIC DNA]</scope>
    <source>
        <strain evidence="5">YIM 94188</strain>
    </source>
</reference>
<comment type="caution">
    <text evidence="4">The sequence shown here is derived from an EMBL/GenBank/DDBJ whole genome shotgun (WGS) entry which is preliminary data.</text>
</comment>
<dbReference type="RefSeq" id="WP_136432952.1">
    <property type="nucleotide sequence ID" value="NZ_JBHSNS010000004.1"/>
</dbReference>
<evidence type="ECO:0000259" key="3">
    <source>
        <dbReference type="Pfam" id="PF00206"/>
    </source>
</evidence>
<dbReference type="PRINTS" id="PR00149">
    <property type="entry name" value="FUMRATELYASE"/>
</dbReference>
<dbReference type="PRINTS" id="PR00145">
    <property type="entry name" value="ARGSUCLYASE"/>
</dbReference>
<dbReference type="EMBL" id="JBHSNS010000004">
    <property type="protein sequence ID" value="MFC5729391.1"/>
    <property type="molecule type" value="Genomic_DNA"/>
</dbReference>
<dbReference type="GO" id="GO:0016829">
    <property type="term" value="F:lyase activity"/>
    <property type="evidence" value="ECO:0007669"/>
    <property type="project" value="UniProtKB-KW"/>
</dbReference>
<dbReference type="InterPro" id="IPR008948">
    <property type="entry name" value="L-Aspartase-like"/>
</dbReference>
<keyword evidence="5" id="KW-1185">Reference proteome</keyword>
<dbReference type="InterPro" id="IPR022761">
    <property type="entry name" value="Fumarate_lyase_N"/>
</dbReference>
<evidence type="ECO:0000313" key="5">
    <source>
        <dbReference type="Proteomes" id="UP001596072"/>
    </source>
</evidence>
<dbReference type="Gene3D" id="1.20.200.10">
    <property type="entry name" value="Fumarase/aspartase (Central domain)"/>
    <property type="match status" value="1"/>
</dbReference>
<name>A0ABW0ZIM1_9ACTN</name>
<evidence type="ECO:0000256" key="2">
    <source>
        <dbReference type="ARBA" id="ARBA00034772"/>
    </source>
</evidence>
<keyword evidence="1 4" id="KW-0456">Lyase</keyword>
<dbReference type="Proteomes" id="UP001596072">
    <property type="component" value="Unassembled WGS sequence"/>
</dbReference>
<comment type="similarity">
    <text evidence="2">Belongs to the class-II fumarase/aspartase family.</text>
</comment>
<dbReference type="Pfam" id="PF00206">
    <property type="entry name" value="Lyase_1"/>
    <property type="match status" value="1"/>
</dbReference>
<dbReference type="PANTHER" id="PTHR43172">
    <property type="entry name" value="ADENYLOSUCCINATE LYASE"/>
    <property type="match status" value="1"/>
</dbReference>
<protein>
    <submittedName>
        <fullName evidence="4">Lyase family protein</fullName>
    </submittedName>
</protein>
<dbReference type="PANTHER" id="PTHR43172:SF2">
    <property type="entry name" value="ADENYLOSUCCINATE LYASE C-TERMINAL DOMAIN-CONTAINING PROTEIN"/>
    <property type="match status" value="1"/>
</dbReference>
<proteinExistence type="inferred from homology"/>